<organism evidence="1 2">
    <name type="scientific">Hygrophoropsis aurantiaca</name>
    <dbReference type="NCBI Taxonomy" id="72124"/>
    <lineage>
        <taxon>Eukaryota</taxon>
        <taxon>Fungi</taxon>
        <taxon>Dikarya</taxon>
        <taxon>Basidiomycota</taxon>
        <taxon>Agaricomycotina</taxon>
        <taxon>Agaricomycetes</taxon>
        <taxon>Agaricomycetidae</taxon>
        <taxon>Boletales</taxon>
        <taxon>Coniophorineae</taxon>
        <taxon>Hygrophoropsidaceae</taxon>
        <taxon>Hygrophoropsis</taxon>
    </lineage>
</organism>
<reference evidence="1" key="1">
    <citation type="journal article" date="2021" name="New Phytol.">
        <title>Evolutionary innovations through gain and loss of genes in the ectomycorrhizal Boletales.</title>
        <authorList>
            <person name="Wu G."/>
            <person name="Miyauchi S."/>
            <person name="Morin E."/>
            <person name="Kuo A."/>
            <person name="Drula E."/>
            <person name="Varga T."/>
            <person name="Kohler A."/>
            <person name="Feng B."/>
            <person name="Cao Y."/>
            <person name="Lipzen A."/>
            <person name="Daum C."/>
            <person name="Hundley H."/>
            <person name="Pangilinan J."/>
            <person name="Johnson J."/>
            <person name="Barry K."/>
            <person name="LaButti K."/>
            <person name="Ng V."/>
            <person name="Ahrendt S."/>
            <person name="Min B."/>
            <person name="Choi I.G."/>
            <person name="Park H."/>
            <person name="Plett J.M."/>
            <person name="Magnuson J."/>
            <person name="Spatafora J.W."/>
            <person name="Nagy L.G."/>
            <person name="Henrissat B."/>
            <person name="Grigoriev I.V."/>
            <person name="Yang Z.L."/>
            <person name="Xu J."/>
            <person name="Martin F.M."/>
        </authorList>
    </citation>
    <scope>NUCLEOTIDE SEQUENCE</scope>
    <source>
        <strain evidence="1">ATCC 28755</strain>
    </source>
</reference>
<accession>A0ACB8ADA6</accession>
<sequence>MAESTFEQLFGSCILDLAVPDTSIPFPDQESADDWLCKLTTSNVERKQAFFDEQLRLLLTVQVNHPTIPTSETSPDPLHPPKLLLDFLAHIQVTLEATYISEKPSHALETPHSAHLTAPPRSTSVGQSKPRPLSLHPSIFPPHTPNPIPSTAEVDRKYVQSEGTLLLATIWGQKASENERFTLIFSQTRNAWIAVYELSLVVSFLRLAFADPLLCLTISTTLRDKALSLSHAKHPYVAFISEKGQLSGLMSSLSESEKDKEAEITEDDDDLTGLEEVNLLDALVTDLNLSSPSEHLYLPSTRLGNQTRRQLFSLPPIAISPATPMSSSKRAPQNTLRKSFRKVMQTVSGFRVRMRTVFVPHVILPRTNSGAEGDESNSSREEREAGENERTVILCVEVENSGESGPGVGFSVEQVDVKISGDGASAKIIGWGESAYDPNPENRLFPLHIGSMEQYNLLYAVSFLNSPAELDNLSLAGHGQDTRSGPGYSDLQRAVTISIFGKPYISKALGGLSEIQEDSTLSYPTETFSSRWNCILDLSTRPQEAMFDNSDPWAANKNALPEPPSPFPGHSVFASAFPMTPQPKPHPQAIAGSKRHTLPGNIAALRAVNPGTSFRLSLPQREHSGSPNLHGKLAYTPPSITAQTYVRSPTTTFGMQPPTASMSGSFDAIQPALADPHPPAIPQTPAYPAFPPLAAVPPTPYSHPSISNQQGGAGPSVEIRRDRGGGMVPQTPGPTVVGNMLDSQEPPPHAGEPVVVSVGLLPPTEADSQTPEESSISRKIYPSEKFTLDIFVFNQSSWTRRFEVNCPDTSRQRRKKLEERKASNEKSTLEELKSAVEPPGILPLQNRVRVGPLRPSTCQSVRMDFLAVAPGLHSVDLLTLTDIETGFSVNLRSVMDVVVYERDK</sequence>
<comment type="caution">
    <text evidence="1">The sequence shown here is derived from an EMBL/GenBank/DDBJ whole genome shotgun (WGS) entry which is preliminary data.</text>
</comment>
<protein>
    <submittedName>
        <fullName evidence="1">TRAPP trafficking subunit Trs65-domain-containing protein</fullName>
    </submittedName>
</protein>
<dbReference type="Proteomes" id="UP000790377">
    <property type="component" value="Unassembled WGS sequence"/>
</dbReference>
<gene>
    <name evidence="1" type="ORF">BJ138DRAFT_37461</name>
</gene>
<name>A0ACB8ADA6_9AGAM</name>
<evidence type="ECO:0000313" key="1">
    <source>
        <dbReference type="EMBL" id="KAH7911026.1"/>
    </source>
</evidence>
<evidence type="ECO:0000313" key="2">
    <source>
        <dbReference type="Proteomes" id="UP000790377"/>
    </source>
</evidence>
<keyword evidence="2" id="KW-1185">Reference proteome</keyword>
<proteinExistence type="predicted"/>
<dbReference type="EMBL" id="MU267692">
    <property type="protein sequence ID" value="KAH7911026.1"/>
    <property type="molecule type" value="Genomic_DNA"/>
</dbReference>